<dbReference type="Pfam" id="PF19289">
    <property type="entry name" value="PmbA_TldD_3rd"/>
    <property type="match status" value="1"/>
</dbReference>
<dbReference type="PANTHER" id="PTHR43421">
    <property type="entry name" value="METALLOPROTEASE PMBA"/>
    <property type="match status" value="1"/>
</dbReference>
<evidence type="ECO:0000313" key="6">
    <source>
        <dbReference type="Proteomes" id="UP001333710"/>
    </source>
</evidence>
<dbReference type="PANTHER" id="PTHR43421:SF1">
    <property type="entry name" value="METALLOPROTEASE PMBA"/>
    <property type="match status" value="1"/>
</dbReference>
<dbReference type="EMBL" id="AP027272">
    <property type="protein sequence ID" value="BDX08106.1"/>
    <property type="molecule type" value="Genomic_DNA"/>
</dbReference>
<dbReference type="AlphaFoldDB" id="A0AA48HKH5"/>
<feature type="domain" description="Metalloprotease TldD/E central" evidence="4">
    <location>
        <begin position="145"/>
        <end position="252"/>
    </location>
</feature>
<feature type="domain" description="Metalloprotease TldD/E N-terminal" evidence="2">
    <location>
        <begin position="54"/>
        <end position="118"/>
    </location>
</feature>
<keyword evidence="6" id="KW-1185">Reference proteome</keyword>
<dbReference type="Proteomes" id="UP001333710">
    <property type="component" value="Chromosome"/>
</dbReference>
<evidence type="ECO:0000313" key="5">
    <source>
        <dbReference type="EMBL" id="BDX08106.1"/>
    </source>
</evidence>
<evidence type="ECO:0000259" key="4">
    <source>
        <dbReference type="Pfam" id="PF19290"/>
    </source>
</evidence>
<dbReference type="InterPro" id="IPR002510">
    <property type="entry name" value="Metalloprtase-TldD/E_N"/>
</dbReference>
<dbReference type="SUPFAM" id="SSF111283">
    <property type="entry name" value="Putative modulator of DNA gyrase, PmbA/TldD"/>
    <property type="match status" value="1"/>
</dbReference>
<dbReference type="InterPro" id="IPR045569">
    <property type="entry name" value="Metalloprtase-TldD/E_C"/>
</dbReference>
<keyword evidence="5" id="KW-0482">Metalloprotease</keyword>
<keyword evidence="5" id="KW-0645">Protease</keyword>
<dbReference type="NCBIfam" id="NF008268">
    <property type="entry name" value="PRK11040.1"/>
    <property type="match status" value="1"/>
</dbReference>
<evidence type="ECO:0000259" key="2">
    <source>
        <dbReference type="Pfam" id="PF01523"/>
    </source>
</evidence>
<dbReference type="Pfam" id="PF01523">
    <property type="entry name" value="PmbA_TldD_1st"/>
    <property type="match status" value="1"/>
</dbReference>
<dbReference type="InterPro" id="IPR036059">
    <property type="entry name" value="TldD/PmbA_sf"/>
</dbReference>
<evidence type="ECO:0000256" key="1">
    <source>
        <dbReference type="ARBA" id="ARBA00005836"/>
    </source>
</evidence>
<feature type="domain" description="Metalloprotease TldD/E C-terminal" evidence="3">
    <location>
        <begin position="260"/>
        <end position="467"/>
    </location>
</feature>
<keyword evidence="5" id="KW-0378">Hydrolase</keyword>
<gene>
    <name evidence="5" type="primary">pmbA</name>
    <name evidence="5" type="ORF">MACH26_36270</name>
</gene>
<name>A0AA48HKH5_9ALTE</name>
<dbReference type="InterPro" id="IPR045570">
    <property type="entry name" value="Metalloprtase-TldD/E_cen_dom"/>
</dbReference>
<dbReference type="InterPro" id="IPR035068">
    <property type="entry name" value="TldD/PmbA_N"/>
</dbReference>
<dbReference type="KEGG" id="pmaw:MACH26_36270"/>
<accession>A0AA48HKH5</accession>
<reference evidence="5" key="1">
    <citation type="submission" date="2023-01" db="EMBL/GenBank/DDBJ databases">
        <title>Complete genome sequence of Planctobacterium marinum strain Dej080120_11.</title>
        <authorList>
            <person name="Ueki S."/>
            <person name="Maruyama F."/>
        </authorList>
    </citation>
    <scope>NUCLEOTIDE SEQUENCE</scope>
    <source>
        <strain evidence="5">Dej080120_11</strain>
    </source>
</reference>
<dbReference type="Pfam" id="PF19290">
    <property type="entry name" value="PmbA_TldD_2nd"/>
    <property type="match status" value="1"/>
</dbReference>
<comment type="similarity">
    <text evidence="1">Belongs to the peptidase U62 family.</text>
</comment>
<dbReference type="InterPro" id="IPR047657">
    <property type="entry name" value="PmbA"/>
</dbReference>
<dbReference type="Gene3D" id="3.30.2290.10">
    <property type="entry name" value="PmbA/TldD superfamily"/>
    <property type="match status" value="1"/>
</dbReference>
<organism evidence="5 6">
    <name type="scientific">Planctobacterium marinum</name>
    <dbReference type="NCBI Taxonomy" id="1631968"/>
    <lineage>
        <taxon>Bacteria</taxon>
        <taxon>Pseudomonadati</taxon>
        <taxon>Pseudomonadota</taxon>
        <taxon>Gammaproteobacteria</taxon>
        <taxon>Alteromonadales</taxon>
        <taxon>Alteromonadaceae</taxon>
        <taxon>Planctobacterium</taxon>
    </lineage>
</organism>
<proteinExistence type="inferred from homology"/>
<dbReference type="GO" id="GO:0008237">
    <property type="term" value="F:metallopeptidase activity"/>
    <property type="evidence" value="ECO:0007669"/>
    <property type="project" value="UniProtKB-KW"/>
</dbReference>
<dbReference type="GO" id="GO:0006508">
    <property type="term" value="P:proteolysis"/>
    <property type="evidence" value="ECO:0007669"/>
    <property type="project" value="InterPro"/>
</dbReference>
<dbReference type="GO" id="GO:0005829">
    <property type="term" value="C:cytosol"/>
    <property type="evidence" value="ECO:0007669"/>
    <property type="project" value="TreeGrafter"/>
</dbReference>
<protein>
    <submittedName>
        <fullName evidence="5">Metalloprotease PmbA</fullName>
    </submittedName>
</protein>
<sequence length="468" mass="50230">MIVTIARANTNEYLWISTIERIETVMHAEQQLAEIQEVVADVLKMAKAGGADNAEASISKVQGIAVATRLKEVETVEFTNDGGLGISVYVDGCKGSASTADLSKKALALTVEKAISIARYTGEDPCSGLAEKELMVEKNIDLELYHPIDLDTDAGLQLALEAESAGLDSDDKISNSDGASYNANIGLKVYGNTHGVNVGYPSSRYSLSCVLIAGEGDDMQRDYAYTVSREADKLQAAQDVGREAAKNTVSRLGANKVNTCNVPVIIDKELAPGFIGHFVSAISGGSLYRKSSFLLDSKGEQVFPEWFDIQERPHIKRALASSVFDNEGVATYDMDIVTNGVLNHYLLTSYSARKLGTKTNGHAGGIHNWLVKDTGHSQADLLKEMGTGLFITELMGQGVNIVTGDYSRGAAGYWVENGVIQYPVHELTIAGNLKDIYQNIVAVGNDVEKRGSIFTGSLLLESMSVAGE</sequence>
<evidence type="ECO:0000259" key="3">
    <source>
        <dbReference type="Pfam" id="PF19289"/>
    </source>
</evidence>